<gene>
    <name evidence="1" type="ORF">K3G42_028339</name>
</gene>
<keyword evidence="2" id="KW-1185">Reference proteome</keyword>
<evidence type="ECO:0000313" key="2">
    <source>
        <dbReference type="Proteomes" id="UP000827872"/>
    </source>
</evidence>
<dbReference type="Proteomes" id="UP000827872">
    <property type="component" value="Linkage Group LG03"/>
</dbReference>
<accession>A0ACB8EKX9</accession>
<reference evidence="1" key="1">
    <citation type="submission" date="2021-08" db="EMBL/GenBank/DDBJ databases">
        <title>The first chromosome-level gecko genome reveals the dynamic sex chromosomes of Neotropical dwarf geckos (Sphaerodactylidae: Sphaerodactylus).</title>
        <authorList>
            <person name="Pinto B.J."/>
            <person name="Keating S.E."/>
            <person name="Gamble T."/>
        </authorList>
    </citation>
    <scope>NUCLEOTIDE SEQUENCE</scope>
    <source>
        <strain evidence="1">TG3544</strain>
    </source>
</reference>
<sequence length="132" mass="13346">MAEPPAPPASVGGSQRLLFTHDLVSGRYRGSVRFGLVRVMHGEDSDSEEDEGGRGPGGGGGSGGGGGPGGGGAGSSGGSESGGPCGGEESRGSPLRRGYVRVQWYPEGIKQHVKETKANEEVLTFCCKILGE</sequence>
<dbReference type="EMBL" id="CM037616">
    <property type="protein sequence ID" value="KAH7992950.1"/>
    <property type="molecule type" value="Genomic_DNA"/>
</dbReference>
<proteinExistence type="predicted"/>
<comment type="caution">
    <text evidence="1">The sequence shown here is derived from an EMBL/GenBank/DDBJ whole genome shotgun (WGS) entry which is preliminary data.</text>
</comment>
<organism evidence="1 2">
    <name type="scientific">Sphaerodactylus townsendi</name>
    <dbReference type="NCBI Taxonomy" id="933632"/>
    <lineage>
        <taxon>Eukaryota</taxon>
        <taxon>Metazoa</taxon>
        <taxon>Chordata</taxon>
        <taxon>Craniata</taxon>
        <taxon>Vertebrata</taxon>
        <taxon>Euteleostomi</taxon>
        <taxon>Lepidosauria</taxon>
        <taxon>Squamata</taxon>
        <taxon>Bifurcata</taxon>
        <taxon>Gekkota</taxon>
        <taxon>Sphaerodactylidae</taxon>
        <taxon>Sphaerodactylus</taxon>
    </lineage>
</organism>
<evidence type="ECO:0000313" key="1">
    <source>
        <dbReference type="EMBL" id="KAH7992950.1"/>
    </source>
</evidence>
<name>A0ACB8EKX9_9SAUR</name>
<protein>
    <submittedName>
        <fullName evidence="1">Uncharacterized protein</fullName>
    </submittedName>
</protein>